<evidence type="ECO:0000259" key="8">
    <source>
        <dbReference type="Pfam" id="PF02687"/>
    </source>
</evidence>
<evidence type="ECO:0000256" key="5">
    <source>
        <dbReference type="ARBA" id="ARBA00022989"/>
    </source>
</evidence>
<comment type="subcellular location">
    <subcellularLocation>
        <location evidence="1">Cell membrane</location>
        <topology evidence="1">Multi-pass membrane protein</topology>
    </subcellularLocation>
</comment>
<dbReference type="GO" id="GO:0098797">
    <property type="term" value="C:plasma membrane protein complex"/>
    <property type="evidence" value="ECO:0007669"/>
    <property type="project" value="TreeGrafter"/>
</dbReference>
<keyword evidence="3" id="KW-1003">Cell membrane</keyword>
<evidence type="ECO:0000256" key="4">
    <source>
        <dbReference type="ARBA" id="ARBA00022692"/>
    </source>
</evidence>
<dbReference type="InterPro" id="IPR003838">
    <property type="entry name" value="ABC3_permease_C"/>
</dbReference>
<feature type="transmembrane region" description="Helical" evidence="7">
    <location>
        <begin position="711"/>
        <end position="732"/>
    </location>
</feature>
<dbReference type="EMBL" id="FKLO01000038">
    <property type="protein sequence ID" value="SAM62200.1"/>
    <property type="molecule type" value="Genomic_DNA"/>
</dbReference>
<evidence type="ECO:0000256" key="2">
    <source>
        <dbReference type="ARBA" id="ARBA00005236"/>
    </source>
</evidence>
<comment type="similarity">
    <text evidence="2">Belongs to the ABC-4 integral membrane protein family. LolC/E subfamily.</text>
</comment>
<feature type="transmembrane region" description="Helical" evidence="7">
    <location>
        <begin position="362"/>
        <end position="385"/>
    </location>
</feature>
<dbReference type="InterPro" id="IPR051447">
    <property type="entry name" value="Lipoprotein-release_system"/>
</dbReference>
<dbReference type="Pfam" id="PF02687">
    <property type="entry name" value="FtsX"/>
    <property type="match status" value="2"/>
</dbReference>
<evidence type="ECO:0000313" key="11">
    <source>
        <dbReference type="Proteomes" id="UP000190837"/>
    </source>
</evidence>
<gene>
    <name evidence="10" type="ORF">CHUV0807_0986</name>
</gene>
<dbReference type="Proteomes" id="UP000190837">
    <property type="component" value="Unassembled WGS sequence"/>
</dbReference>
<evidence type="ECO:0000313" key="10">
    <source>
        <dbReference type="EMBL" id="SAM62200.1"/>
    </source>
</evidence>
<dbReference type="PANTHER" id="PTHR30489:SF0">
    <property type="entry name" value="LIPOPROTEIN-RELEASING SYSTEM TRANSMEMBRANE PROTEIN LOLE"/>
    <property type="match status" value="1"/>
</dbReference>
<evidence type="ECO:0000259" key="9">
    <source>
        <dbReference type="Pfam" id="PF12704"/>
    </source>
</evidence>
<feature type="transmembrane region" description="Helical" evidence="7">
    <location>
        <begin position="314"/>
        <end position="342"/>
    </location>
</feature>
<feature type="domain" description="ABC3 transporter permease C-terminal" evidence="8">
    <location>
        <begin position="269"/>
        <end position="387"/>
    </location>
</feature>
<dbReference type="AlphaFoldDB" id="A0A1C3H3Y7"/>
<reference evidence="11" key="1">
    <citation type="submission" date="2016-04" db="EMBL/GenBank/DDBJ databases">
        <authorList>
            <person name="Tagini F."/>
        </authorList>
    </citation>
    <scope>NUCLEOTIDE SEQUENCE [LARGE SCALE GENOMIC DNA]</scope>
    <source>
        <strain evidence="11">CHUV0807</strain>
    </source>
</reference>
<evidence type="ECO:0000256" key="3">
    <source>
        <dbReference type="ARBA" id="ARBA00022475"/>
    </source>
</evidence>
<dbReference type="Pfam" id="PF12704">
    <property type="entry name" value="MacB_PCD"/>
    <property type="match status" value="1"/>
</dbReference>
<feature type="transmembrane region" description="Helical" evidence="7">
    <location>
        <begin position="649"/>
        <end position="674"/>
    </location>
</feature>
<dbReference type="GO" id="GO:0044874">
    <property type="term" value="P:lipoprotein localization to outer membrane"/>
    <property type="evidence" value="ECO:0007669"/>
    <property type="project" value="TreeGrafter"/>
</dbReference>
<dbReference type="RefSeq" id="WP_179123539.1">
    <property type="nucleotide sequence ID" value="NZ_FKLO01000038.1"/>
</dbReference>
<evidence type="ECO:0000256" key="1">
    <source>
        <dbReference type="ARBA" id="ARBA00004651"/>
    </source>
</evidence>
<evidence type="ECO:0000256" key="6">
    <source>
        <dbReference type="ARBA" id="ARBA00023136"/>
    </source>
</evidence>
<feature type="domain" description="MacB-like periplasmic core" evidence="9">
    <location>
        <begin position="20"/>
        <end position="234"/>
    </location>
</feature>
<name>A0A1C3H3Y7_9GAMM</name>
<feature type="transmembrane region" description="Helical" evidence="7">
    <location>
        <begin position="268"/>
        <end position="286"/>
    </location>
</feature>
<sequence>MKALHRKALRDLWRMRGQALAIALVIASGIAMLVMAQATLLSLRDTRDAFYRETRFSEVWVQAKRVPQTMLARLAEIPGVAEVEARLVTGAKLSLEGFAEPAEARVQSLPDDGVPRQNRLLLQSGRLPAPGSTREVLIGTTFAKAHGLQAGDTLQAIIYGRQQRFTIVGTASSAEHLYLISPGAMFPDDLRYTVLWLPERALAAALNMKGAFNEATFRLAPGADTQTVIAAIDRLLARYGTTGATDRMEQVSHRMLHEEFHQLANLTWMFPAIFLAVAAFLLNMVFKRLISMQRDQVAILKAFGYRTAQVAAHYGLIVSLICLVGVILGTAAGVWLGLRLAALYQINFHFPYLQFRLDPQTVAIGAAVSLLAALLGSGRAVYIAAREPVAQAMRPPAPDRFRRTLLERLGIARYFSQPTRMIWRQLERRPGKALFAIIALAAAGGIVVVGYFQRGSFNYMNGVENYLAQQHDISVSFIEDAPPRALYELAAMRGVRAAEGQRSVAVRVAHDNRQKRLILEGIGEHSQMRHLMRADLRPQPLQTGGIILGDYFADWLGVRVGDRVWVEILDGRGKTVQVPVVQTVYTLSGNSAYMTLPTLNRLLGDERINGALLTADTEAVNRIQRELNDRPRVMAASTRRGAITAFHDMIARVGGTLSIIAVFMGMIVNIGVVYNTMRMALSERSRELASLRVLGFSHGEVRYILLGEMHILVLASLPLGVACGYSLIYSLVQGLQNDIYRMPVIIAPAAYAIATLTTLASAALSALIIARQLRRLDLIEVLKTRE</sequence>
<accession>A0A1C3H3Y7</accession>
<keyword evidence="5 7" id="KW-1133">Transmembrane helix</keyword>
<dbReference type="PANTHER" id="PTHR30489">
    <property type="entry name" value="LIPOPROTEIN-RELEASING SYSTEM TRANSMEMBRANE PROTEIN LOLE"/>
    <property type="match status" value="1"/>
</dbReference>
<organism evidence="10 11">
    <name type="scientific">Cardiobacterium hominis</name>
    <dbReference type="NCBI Taxonomy" id="2718"/>
    <lineage>
        <taxon>Bacteria</taxon>
        <taxon>Pseudomonadati</taxon>
        <taxon>Pseudomonadota</taxon>
        <taxon>Gammaproteobacteria</taxon>
        <taxon>Cardiobacteriales</taxon>
        <taxon>Cardiobacteriaceae</taxon>
        <taxon>Cardiobacterium</taxon>
    </lineage>
</organism>
<protein>
    <submittedName>
        <fullName evidence="10">ABC-type antimicrobial peptide transport system, permease component</fullName>
    </submittedName>
</protein>
<keyword evidence="6 7" id="KW-0472">Membrane</keyword>
<dbReference type="InterPro" id="IPR025857">
    <property type="entry name" value="MacB_PCD"/>
</dbReference>
<feature type="transmembrane region" description="Helical" evidence="7">
    <location>
        <begin position="433"/>
        <end position="452"/>
    </location>
</feature>
<proteinExistence type="inferred from homology"/>
<feature type="domain" description="ABC3 transporter permease C-terminal" evidence="8">
    <location>
        <begin position="659"/>
        <end position="777"/>
    </location>
</feature>
<feature type="transmembrane region" description="Helical" evidence="7">
    <location>
        <begin position="744"/>
        <end position="770"/>
    </location>
</feature>
<keyword evidence="4 7" id="KW-0812">Transmembrane</keyword>
<evidence type="ECO:0000256" key="7">
    <source>
        <dbReference type="SAM" id="Phobius"/>
    </source>
</evidence>